<organism evidence="2 3">
    <name type="scientific">Herpetosiphon geysericola</name>
    <dbReference type="NCBI Taxonomy" id="70996"/>
    <lineage>
        <taxon>Bacteria</taxon>
        <taxon>Bacillati</taxon>
        <taxon>Chloroflexota</taxon>
        <taxon>Chloroflexia</taxon>
        <taxon>Herpetosiphonales</taxon>
        <taxon>Herpetosiphonaceae</taxon>
        <taxon>Herpetosiphon</taxon>
    </lineage>
</organism>
<keyword evidence="3" id="KW-1185">Reference proteome</keyword>
<feature type="transmembrane region" description="Helical" evidence="1">
    <location>
        <begin position="136"/>
        <end position="163"/>
    </location>
</feature>
<reference evidence="2 3" key="1">
    <citation type="submission" date="2015-07" db="EMBL/GenBank/DDBJ databases">
        <title>Whole genome sequence of Herpetosiphon geysericola DSM 7119.</title>
        <authorList>
            <person name="Hemp J."/>
            <person name="Ward L.M."/>
            <person name="Pace L.A."/>
            <person name="Fischer W.W."/>
        </authorList>
    </citation>
    <scope>NUCLEOTIDE SEQUENCE [LARGE SCALE GENOMIC DNA]</scope>
    <source>
        <strain evidence="2 3">DSM 7119</strain>
    </source>
</reference>
<sequence length="178" mass="19853">MHRPNDSYFAELEHELAALSLAEREAILRELRSHYDDAAADPTADDQTLRLGLPFQADQIGRKLKRIHRSAKREAAKHRTMMIIATVIASIAIVLSFIFPWIDGNLLAFILGGTAVVCSILSVVGIWLPKQTVGQWLFWSGSTGLTLIGLPSVISFSSFYLIFGPLLLWTGTRLQRTY</sequence>
<comment type="caution">
    <text evidence="2">The sequence shown here is derived from an EMBL/GenBank/DDBJ whole genome shotgun (WGS) entry which is preliminary data.</text>
</comment>
<dbReference type="EMBL" id="LGKP01000040">
    <property type="protein sequence ID" value="KPL80160.1"/>
    <property type="molecule type" value="Genomic_DNA"/>
</dbReference>
<dbReference type="OrthoDB" id="9827785at2"/>
<dbReference type="AlphaFoldDB" id="A0A0P6XCH8"/>
<dbReference type="Pfam" id="PF22564">
    <property type="entry name" value="HAAS"/>
    <property type="match status" value="1"/>
</dbReference>
<accession>A0A0P6XCH8</accession>
<evidence type="ECO:0000256" key="1">
    <source>
        <dbReference type="SAM" id="Phobius"/>
    </source>
</evidence>
<protein>
    <recommendedName>
        <fullName evidence="4">DUF1700 domain-containing protein</fullName>
    </recommendedName>
</protein>
<feature type="transmembrane region" description="Helical" evidence="1">
    <location>
        <begin position="82"/>
        <end position="102"/>
    </location>
</feature>
<evidence type="ECO:0008006" key="4">
    <source>
        <dbReference type="Google" id="ProtNLM"/>
    </source>
</evidence>
<keyword evidence="1" id="KW-0472">Membrane</keyword>
<dbReference type="STRING" id="70996.SE18_24125"/>
<feature type="transmembrane region" description="Helical" evidence="1">
    <location>
        <begin position="108"/>
        <end position="129"/>
    </location>
</feature>
<proteinExistence type="predicted"/>
<dbReference type="RefSeq" id="WP_054537033.1">
    <property type="nucleotide sequence ID" value="NZ_LGKP01000040.1"/>
</dbReference>
<evidence type="ECO:0000313" key="2">
    <source>
        <dbReference type="EMBL" id="KPL80160.1"/>
    </source>
</evidence>
<dbReference type="Proteomes" id="UP000050277">
    <property type="component" value="Unassembled WGS sequence"/>
</dbReference>
<gene>
    <name evidence="2" type="ORF">SE18_24125</name>
</gene>
<keyword evidence="1" id="KW-0812">Transmembrane</keyword>
<keyword evidence="1" id="KW-1133">Transmembrane helix</keyword>
<evidence type="ECO:0000313" key="3">
    <source>
        <dbReference type="Proteomes" id="UP000050277"/>
    </source>
</evidence>
<name>A0A0P6XCH8_9CHLR</name>